<organism evidence="1 2">
    <name type="scientific">Thiohalocapsa halophila</name>
    <dbReference type="NCBI Taxonomy" id="69359"/>
    <lineage>
        <taxon>Bacteria</taxon>
        <taxon>Pseudomonadati</taxon>
        <taxon>Pseudomonadota</taxon>
        <taxon>Gammaproteobacteria</taxon>
        <taxon>Chromatiales</taxon>
        <taxon>Chromatiaceae</taxon>
        <taxon>Thiohalocapsa</taxon>
    </lineage>
</organism>
<evidence type="ECO:0000313" key="2">
    <source>
        <dbReference type="Proteomes" id="UP000748752"/>
    </source>
</evidence>
<name>A0ABS1CFA1_9GAMM</name>
<dbReference type="EMBL" id="NRRV01000013">
    <property type="protein sequence ID" value="MBK1630570.1"/>
    <property type="molecule type" value="Genomic_DNA"/>
</dbReference>
<dbReference type="PANTHER" id="PTHR34235">
    <property type="entry name" value="SLR1203 PROTEIN-RELATED"/>
    <property type="match status" value="1"/>
</dbReference>
<dbReference type="InterPro" id="IPR002636">
    <property type="entry name" value="DUF29"/>
</dbReference>
<dbReference type="RefSeq" id="WP_200235563.1">
    <property type="nucleotide sequence ID" value="NZ_NRRV01000013.1"/>
</dbReference>
<keyword evidence="2" id="KW-1185">Reference proteome</keyword>
<gene>
    <name evidence="1" type="ORF">CKO31_07390</name>
</gene>
<protein>
    <recommendedName>
        <fullName evidence="3">DUF29 domain-containing protein</fullName>
    </recommendedName>
</protein>
<dbReference type="Pfam" id="PF01724">
    <property type="entry name" value="DUF29"/>
    <property type="match status" value="1"/>
</dbReference>
<accession>A0ABS1CFA1</accession>
<reference evidence="1 2" key="1">
    <citation type="journal article" date="2020" name="Microorganisms">
        <title>Osmotic Adaptation and Compatible Solute Biosynthesis of Phototrophic Bacteria as Revealed from Genome Analyses.</title>
        <authorList>
            <person name="Imhoff J.F."/>
            <person name="Rahn T."/>
            <person name="Kunzel S."/>
            <person name="Keller A."/>
            <person name="Neulinger S.C."/>
        </authorList>
    </citation>
    <scope>NUCLEOTIDE SEQUENCE [LARGE SCALE GENOMIC DNA]</scope>
    <source>
        <strain evidence="1 2">DSM 6210</strain>
    </source>
</reference>
<dbReference type="Gene3D" id="1.20.1220.20">
    <property type="entry name" value="Uncharcterised protein PF01724"/>
    <property type="match status" value="1"/>
</dbReference>
<proteinExistence type="predicted"/>
<evidence type="ECO:0008006" key="3">
    <source>
        <dbReference type="Google" id="ProtNLM"/>
    </source>
</evidence>
<dbReference type="Proteomes" id="UP000748752">
    <property type="component" value="Unassembled WGS sequence"/>
</dbReference>
<evidence type="ECO:0000313" key="1">
    <source>
        <dbReference type="EMBL" id="MBK1630570.1"/>
    </source>
</evidence>
<comment type="caution">
    <text evidence="1">The sequence shown here is derived from an EMBL/GenBank/DDBJ whole genome shotgun (WGS) entry which is preliminary data.</text>
</comment>
<sequence>MASTNKLYEQDYSAWARRQIELLSKRRFADLDIDHLVEELEDMGRSERNELESRLTILLAHLLKWQFQYAALSERWKEFKGDSWRSTIIEQRDRVAKRLQKSPGLRAELAALAAEAYADAIGLASKETGLHPEVFPPDCPYAMEQILDDAFFPESSV</sequence>